<dbReference type="STRING" id="945553.A0A0D2PJT9"/>
<dbReference type="InterPro" id="IPR038096">
    <property type="entry name" value="TEA/ATTS_sf"/>
</dbReference>
<evidence type="ECO:0000256" key="2">
    <source>
        <dbReference type="PROSITE-ProRule" id="PRU00505"/>
    </source>
</evidence>
<comment type="similarity">
    <text evidence="1">Belongs to the TEC1 family.</text>
</comment>
<dbReference type="Proteomes" id="UP000054270">
    <property type="component" value="Unassembled WGS sequence"/>
</dbReference>
<feature type="domain" description="TEA" evidence="4">
    <location>
        <begin position="29"/>
        <end position="103"/>
    </location>
</feature>
<dbReference type="OrthoDB" id="10006572at2759"/>
<feature type="compositionally biased region" description="Polar residues" evidence="3">
    <location>
        <begin position="456"/>
        <end position="475"/>
    </location>
</feature>
<dbReference type="InterPro" id="IPR000818">
    <property type="entry name" value="TEA/ATTS_dom"/>
</dbReference>
<dbReference type="OMA" id="ELIGFQK"/>
<dbReference type="Gene3D" id="6.10.20.40">
    <property type="entry name" value="TEA/ATTS domain"/>
    <property type="match status" value="1"/>
</dbReference>
<proteinExistence type="inferred from homology"/>
<reference evidence="6" key="1">
    <citation type="submission" date="2014-04" db="EMBL/GenBank/DDBJ databases">
        <title>Evolutionary Origins and Diversification of the Mycorrhizal Mutualists.</title>
        <authorList>
            <consortium name="DOE Joint Genome Institute"/>
            <consortium name="Mycorrhizal Genomics Consortium"/>
            <person name="Kohler A."/>
            <person name="Kuo A."/>
            <person name="Nagy L.G."/>
            <person name="Floudas D."/>
            <person name="Copeland A."/>
            <person name="Barry K.W."/>
            <person name="Cichocki N."/>
            <person name="Veneault-Fourrey C."/>
            <person name="LaButti K."/>
            <person name="Lindquist E.A."/>
            <person name="Lipzen A."/>
            <person name="Lundell T."/>
            <person name="Morin E."/>
            <person name="Murat C."/>
            <person name="Riley R."/>
            <person name="Ohm R."/>
            <person name="Sun H."/>
            <person name="Tunlid A."/>
            <person name="Henrissat B."/>
            <person name="Grigoriev I.V."/>
            <person name="Hibbett D.S."/>
            <person name="Martin F."/>
        </authorList>
    </citation>
    <scope>NUCLEOTIDE SEQUENCE [LARGE SCALE GENOMIC DNA]</scope>
    <source>
        <strain evidence="6">FD-334 SS-4</strain>
    </source>
</reference>
<feature type="DNA-binding region" description="TEA" evidence="2">
    <location>
        <begin position="29"/>
        <end position="103"/>
    </location>
</feature>
<dbReference type="GO" id="GO:0003700">
    <property type="term" value="F:DNA-binding transcription factor activity"/>
    <property type="evidence" value="ECO:0007669"/>
    <property type="project" value="InterPro"/>
</dbReference>
<evidence type="ECO:0000313" key="5">
    <source>
        <dbReference type="EMBL" id="KJA20185.1"/>
    </source>
</evidence>
<dbReference type="SMART" id="SM00426">
    <property type="entry name" value="TEA"/>
    <property type="match status" value="1"/>
</dbReference>
<sequence>MSVRPSSMKKHDSPPSITPQRKHRKLLKDGSGTEVWPESIEKIFVQGLREYWDSPYATYSQSRGRSRWRNQFLVDFLNKQGIERTKKQVASHIQVLRNMWKGEPEFHLVAGGDELYPENESPVAVPVKLEDHYDTNSLIPFDWEDADLPSSNSVSPNFSPADSQCEFPPTPEHRPNLYPSDLGAVNPKLQSLPLDLQYPAPSINSPSISPHGDYIQQLPPFHDAASFGNPYSQTGKYATPANVPALPFTVAPNRSSRGAAPDPSAQQSQAVLNRHMSATPTHYRYARNKVTSIHLQADGMTPFSVKVDALNNPAQPMQPPFTLRIRLCMPTTQDMRAPQSLNGFVAGVSLESVWSVTARCVTKVYGNNVCIAEESGYLNVTNITVGTVNASLPDSPLSRCRWVDPGFYSVILTQEIIVDDETLLYAIYDLDRKNGGPMPSATLLGFQKYRAAVDKGTNSTSQQTAPSSHHTYTGTSLSPSPSGPALSPHAGPYARANSLQPTLNSYALASPAPTSMRRNY</sequence>
<feature type="region of interest" description="Disordered" evidence="3">
    <location>
        <begin position="150"/>
        <end position="177"/>
    </location>
</feature>
<feature type="compositionally biased region" description="Low complexity" evidence="3">
    <location>
        <begin position="476"/>
        <end position="492"/>
    </location>
</feature>
<protein>
    <recommendedName>
        <fullName evidence="4">TEA domain-containing protein</fullName>
    </recommendedName>
</protein>
<evidence type="ECO:0000259" key="4">
    <source>
        <dbReference type="PROSITE" id="PS51088"/>
    </source>
</evidence>
<feature type="region of interest" description="Disordered" evidence="3">
    <location>
        <begin position="1"/>
        <end position="31"/>
    </location>
</feature>
<evidence type="ECO:0000313" key="6">
    <source>
        <dbReference type="Proteomes" id="UP000054270"/>
    </source>
</evidence>
<dbReference type="EMBL" id="KN817569">
    <property type="protein sequence ID" value="KJA20185.1"/>
    <property type="molecule type" value="Genomic_DNA"/>
</dbReference>
<dbReference type="PROSITE" id="PS51088">
    <property type="entry name" value="TEA_2"/>
    <property type="match status" value="1"/>
</dbReference>
<evidence type="ECO:0000256" key="1">
    <source>
        <dbReference type="ARBA" id="ARBA00008421"/>
    </source>
</evidence>
<accession>A0A0D2PJT9</accession>
<evidence type="ECO:0000256" key="3">
    <source>
        <dbReference type="SAM" id="MobiDB-lite"/>
    </source>
</evidence>
<feature type="region of interest" description="Disordered" evidence="3">
    <location>
        <begin position="455"/>
        <end position="494"/>
    </location>
</feature>
<dbReference type="AlphaFoldDB" id="A0A0D2PJT9"/>
<name>A0A0D2PJT9_HYPSF</name>
<keyword evidence="6" id="KW-1185">Reference proteome</keyword>
<feature type="compositionally biased region" description="Low complexity" evidence="3">
    <location>
        <begin position="150"/>
        <end position="160"/>
    </location>
</feature>
<organism evidence="5 6">
    <name type="scientific">Hypholoma sublateritium (strain FD-334 SS-4)</name>
    <dbReference type="NCBI Taxonomy" id="945553"/>
    <lineage>
        <taxon>Eukaryota</taxon>
        <taxon>Fungi</taxon>
        <taxon>Dikarya</taxon>
        <taxon>Basidiomycota</taxon>
        <taxon>Agaricomycotina</taxon>
        <taxon>Agaricomycetes</taxon>
        <taxon>Agaricomycetidae</taxon>
        <taxon>Agaricales</taxon>
        <taxon>Agaricineae</taxon>
        <taxon>Strophariaceae</taxon>
        <taxon>Hypholoma</taxon>
    </lineage>
</organism>
<gene>
    <name evidence="5" type="ORF">HYPSUDRAFT_818721</name>
</gene>
<dbReference type="Pfam" id="PF01285">
    <property type="entry name" value="TEA"/>
    <property type="match status" value="1"/>
</dbReference>